<sequence>MSISIPLFSPSKLTHLPHLTHKPIVSLRPTRPLPFLCAPKASTDNGARVSATTVTVEEPKLEEQKASGSAPVAEESSLGNNGAVMEEKDVKVESKFVDPKWTGGTWDLKQFQKDGKTDWDAVIDAEVRRRKWLEGNPESTSNDDPVVFDTSIIPWWAWMKRFHLPEAELLNGRAAMIGFFMAYLVDSLTGVGLVDQMGNFFCKTLLFVAVVGVLLIRKNEDIENLKKLLEETTFYDKQWQATWQDDTSSVSKKE</sequence>
<dbReference type="EMBL" id="GGEC01020132">
    <property type="protein sequence ID" value="MBX00616.1"/>
    <property type="molecule type" value="Transcribed_RNA"/>
</dbReference>
<accession>A0A2P2K4G5</accession>
<organism evidence="6">
    <name type="scientific">Rhizophora mucronata</name>
    <name type="common">Asiatic mangrove</name>
    <dbReference type="NCBI Taxonomy" id="61149"/>
    <lineage>
        <taxon>Eukaryota</taxon>
        <taxon>Viridiplantae</taxon>
        <taxon>Streptophyta</taxon>
        <taxon>Embryophyta</taxon>
        <taxon>Tracheophyta</taxon>
        <taxon>Spermatophyta</taxon>
        <taxon>Magnoliopsida</taxon>
        <taxon>eudicotyledons</taxon>
        <taxon>Gunneridae</taxon>
        <taxon>Pentapetalae</taxon>
        <taxon>rosids</taxon>
        <taxon>fabids</taxon>
        <taxon>Malpighiales</taxon>
        <taxon>Rhizophoraceae</taxon>
        <taxon>Rhizophora</taxon>
    </lineage>
</organism>
<dbReference type="AlphaFoldDB" id="A0A2P2K4G5"/>
<evidence type="ECO:0000256" key="3">
    <source>
        <dbReference type="ARBA" id="ARBA00022989"/>
    </source>
</evidence>
<keyword evidence="4" id="KW-0472">Membrane</keyword>
<name>A0A2P2K4G5_RHIMU</name>
<dbReference type="PANTHER" id="PTHR14154">
    <property type="entry name" value="UPF0041 BRAIN PROTEIN 44-RELATED"/>
    <property type="match status" value="1"/>
</dbReference>
<keyword evidence="2" id="KW-0812">Transmembrane</keyword>
<evidence type="ECO:0000256" key="1">
    <source>
        <dbReference type="ARBA" id="ARBA00004141"/>
    </source>
</evidence>
<reference evidence="6" key="1">
    <citation type="submission" date="2018-02" db="EMBL/GenBank/DDBJ databases">
        <title>Rhizophora mucronata_Transcriptome.</title>
        <authorList>
            <person name="Meera S.P."/>
            <person name="Sreeshan A."/>
            <person name="Augustine A."/>
        </authorList>
    </citation>
    <scope>NUCLEOTIDE SEQUENCE</scope>
    <source>
        <tissue evidence="6">Leaf</tissue>
    </source>
</reference>
<proteinExistence type="predicted"/>
<keyword evidence="3" id="KW-1133">Transmembrane helix</keyword>
<evidence type="ECO:0000256" key="4">
    <source>
        <dbReference type="ARBA" id="ARBA00023136"/>
    </source>
</evidence>
<dbReference type="GO" id="GO:0016020">
    <property type="term" value="C:membrane"/>
    <property type="evidence" value="ECO:0007669"/>
    <property type="project" value="UniProtKB-SubCell"/>
</dbReference>
<protein>
    <submittedName>
        <fullName evidence="6">Uncharacterized protein</fullName>
    </submittedName>
</protein>
<feature type="region of interest" description="Disordered" evidence="5">
    <location>
        <begin position="58"/>
        <end position="78"/>
    </location>
</feature>
<evidence type="ECO:0000256" key="5">
    <source>
        <dbReference type="SAM" id="MobiDB-lite"/>
    </source>
</evidence>
<evidence type="ECO:0000313" key="6">
    <source>
        <dbReference type="EMBL" id="MBX00616.1"/>
    </source>
</evidence>
<comment type="subcellular location">
    <subcellularLocation>
        <location evidence="1">Membrane</location>
        <topology evidence="1">Multi-pass membrane protein</topology>
    </subcellularLocation>
</comment>
<evidence type="ECO:0000256" key="2">
    <source>
        <dbReference type="ARBA" id="ARBA00022692"/>
    </source>
</evidence>
<dbReference type="SUPFAM" id="SSF103511">
    <property type="entry name" value="Chlorophyll a-b binding protein"/>
    <property type="match status" value="1"/>
</dbReference>